<keyword evidence="10" id="KW-0175">Coiled coil</keyword>
<keyword evidence="8 9" id="KW-0238">DNA-binding</keyword>
<keyword evidence="6 9" id="KW-0067">ATP-binding</keyword>
<evidence type="ECO:0000256" key="6">
    <source>
        <dbReference type="ARBA" id="ARBA00022840"/>
    </source>
</evidence>
<name>A0A916K010_9BACL</name>
<dbReference type="Proteomes" id="UP000693672">
    <property type="component" value="Unassembled WGS sequence"/>
</dbReference>
<dbReference type="CDD" id="cd03280">
    <property type="entry name" value="ABC_MutS2"/>
    <property type="match status" value="1"/>
</dbReference>
<keyword evidence="3 9" id="KW-0547">Nucleotide-binding</keyword>
<dbReference type="SMART" id="SM00463">
    <property type="entry name" value="SMR"/>
    <property type="match status" value="1"/>
</dbReference>
<evidence type="ECO:0000256" key="8">
    <source>
        <dbReference type="ARBA" id="ARBA00023125"/>
    </source>
</evidence>
<dbReference type="PANTHER" id="PTHR48466">
    <property type="entry name" value="OS10G0509000 PROTEIN-RELATED"/>
    <property type="match status" value="1"/>
</dbReference>
<dbReference type="GO" id="GO:0004519">
    <property type="term" value="F:endonuclease activity"/>
    <property type="evidence" value="ECO:0007669"/>
    <property type="project" value="UniProtKB-UniRule"/>
</dbReference>
<keyword evidence="13" id="KW-1185">Reference proteome</keyword>
<reference evidence="12" key="1">
    <citation type="submission" date="2021-06" db="EMBL/GenBank/DDBJ databases">
        <authorList>
            <person name="Criscuolo A."/>
        </authorList>
    </citation>
    <scope>NUCLEOTIDE SEQUENCE</scope>
    <source>
        <strain evidence="12">CIP111600</strain>
    </source>
</reference>
<dbReference type="PIRSF" id="PIRSF005814">
    <property type="entry name" value="MutS_YshD"/>
    <property type="match status" value="1"/>
</dbReference>
<comment type="function">
    <text evidence="9">Acts as a ribosome collision sensor, splitting the ribosome into its 2 subunits. Detects stalled/collided 70S ribosomes which it binds and splits by an ATP-hydrolysis driven conformational change. Acts upstream of the ribosome quality control system (RQC), a ribosome-associated complex that mediates the extraction of incompletely synthesized nascent chains from stalled ribosomes and their subsequent degradation. Probably generates substrates for RQC.</text>
</comment>
<dbReference type="InterPro" id="IPR000432">
    <property type="entry name" value="DNA_mismatch_repair_MutS_C"/>
</dbReference>
<comment type="similarity">
    <text evidence="9">Belongs to the DNA mismatch repair MutS family. MutS2 subfamily.</text>
</comment>
<keyword evidence="2 9" id="KW-0699">rRNA-binding</keyword>
<dbReference type="EMBL" id="CAJVAS010000005">
    <property type="protein sequence ID" value="CAG7614042.1"/>
    <property type="molecule type" value="Genomic_DNA"/>
</dbReference>
<dbReference type="SMART" id="SM00533">
    <property type="entry name" value="MUTSd"/>
    <property type="match status" value="1"/>
</dbReference>
<accession>A0A916K010</accession>
<dbReference type="FunFam" id="3.30.1370.110:FF:000004">
    <property type="entry name" value="Endonuclease MutS2"/>
    <property type="match status" value="1"/>
</dbReference>
<dbReference type="InterPro" id="IPR005747">
    <property type="entry name" value="MutS2"/>
</dbReference>
<evidence type="ECO:0000256" key="9">
    <source>
        <dbReference type="HAMAP-Rule" id="MF_00092"/>
    </source>
</evidence>
<dbReference type="InterPro" id="IPR045076">
    <property type="entry name" value="MutS"/>
</dbReference>
<dbReference type="AlphaFoldDB" id="A0A916K010"/>
<dbReference type="HAMAP" id="MF_00092">
    <property type="entry name" value="MutS2"/>
    <property type="match status" value="1"/>
</dbReference>
<evidence type="ECO:0000313" key="12">
    <source>
        <dbReference type="EMBL" id="CAG7614042.1"/>
    </source>
</evidence>
<dbReference type="PANTHER" id="PTHR48466:SF2">
    <property type="entry name" value="OS10G0509000 PROTEIN"/>
    <property type="match status" value="1"/>
</dbReference>
<proteinExistence type="inferred from homology"/>
<feature type="coiled-coil region" evidence="10">
    <location>
        <begin position="521"/>
        <end position="605"/>
    </location>
</feature>
<keyword evidence="5 9" id="KW-0378">Hydrolase</keyword>
<dbReference type="Pfam" id="PF20297">
    <property type="entry name" value="MSSS"/>
    <property type="match status" value="1"/>
</dbReference>
<dbReference type="NCBIfam" id="TIGR01069">
    <property type="entry name" value="mutS2"/>
    <property type="match status" value="1"/>
</dbReference>
<evidence type="ECO:0000313" key="13">
    <source>
        <dbReference type="Proteomes" id="UP000693672"/>
    </source>
</evidence>
<dbReference type="InterPro" id="IPR002625">
    <property type="entry name" value="Smr_dom"/>
</dbReference>
<dbReference type="PROSITE" id="PS50828">
    <property type="entry name" value="SMR"/>
    <property type="match status" value="1"/>
</dbReference>
<dbReference type="SMART" id="SM00534">
    <property type="entry name" value="MUTSac"/>
    <property type="match status" value="1"/>
</dbReference>
<organism evidence="12 13">
    <name type="scientific">Paenibacillus solanacearum</name>
    <dbReference type="NCBI Taxonomy" id="2048548"/>
    <lineage>
        <taxon>Bacteria</taxon>
        <taxon>Bacillati</taxon>
        <taxon>Bacillota</taxon>
        <taxon>Bacilli</taxon>
        <taxon>Bacillales</taxon>
        <taxon>Paenibacillaceae</taxon>
        <taxon>Paenibacillus</taxon>
    </lineage>
</organism>
<evidence type="ECO:0000256" key="10">
    <source>
        <dbReference type="SAM" id="Coils"/>
    </source>
</evidence>
<dbReference type="Pfam" id="PF01713">
    <property type="entry name" value="Smr"/>
    <property type="match status" value="1"/>
</dbReference>
<dbReference type="RefSeq" id="WP_218091468.1">
    <property type="nucleotide sequence ID" value="NZ_CAJVAS010000005.1"/>
</dbReference>
<feature type="domain" description="Smr" evidence="11">
    <location>
        <begin position="720"/>
        <end position="795"/>
    </location>
</feature>
<protein>
    <recommendedName>
        <fullName evidence="9">Endonuclease MutS2</fullName>
        <ecNumber evidence="9">3.1.-.-</ecNumber>
    </recommendedName>
    <alternativeName>
        <fullName evidence="9">Ribosome-associated protein quality control-upstream factor</fullName>
        <shortName evidence="9">RQC-upstream factor</shortName>
        <shortName evidence="9">RqcU</shortName>
        <ecNumber evidence="9">3.6.4.-</ecNumber>
    </alternativeName>
</protein>
<evidence type="ECO:0000256" key="5">
    <source>
        <dbReference type="ARBA" id="ARBA00022801"/>
    </source>
</evidence>
<evidence type="ECO:0000256" key="4">
    <source>
        <dbReference type="ARBA" id="ARBA00022759"/>
    </source>
</evidence>
<dbReference type="GO" id="GO:0140664">
    <property type="term" value="F:ATP-dependent DNA damage sensor activity"/>
    <property type="evidence" value="ECO:0007669"/>
    <property type="project" value="InterPro"/>
</dbReference>
<keyword evidence="4 9" id="KW-0255">Endonuclease</keyword>
<dbReference type="GO" id="GO:0005524">
    <property type="term" value="F:ATP binding"/>
    <property type="evidence" value="ECO:0007669"/>
    <property type="project" value="UniProtKB-UniRule"/>
</dbReference>
<comment type="subunit">
    <text evidence="9">Homodimer. Binds to stalled ribosomes, contacting rRNA.</text>
</comment>
<evidence type="ECO:0000256" key="7">
    <source>
        <dbReference type="ARBA" id="ARBA00022884"/>
    </source>
</evidence>
<dbReference type="GO" id="GO:0043023">
    <property type="term" value="F:ribosomal large subunit binding"/>
    <property type="evidence" value="ECO:0007669"/>
    <property type="project" value="UniProtKB-UniRule"/>
</dbReference>
<dbReference type="GO" id="GO:0006298">
    <property type="term" value="P:mismatch repair"/>
    <property type="evidence" value="ECO:0007669"/>
    <property type="project" value="InterPro"/>
</dbReference>
<dbReference type="Pfam" id="PF00488">
    <property type="entry name" value="MutS_V"/>
    <property type="match status" value="1"/>
</dbReference>
<evidence type="ECO:0000259" key="11">
    <source>
        <dbReference type="PROSITE" id="PS50828"/>
    </source>
</evidence>
<dbReference type="PROSITE" id="PS00486">
    <property type="entry name" value="DNA_MISMATCH_REPAIR_2"/>
    <property type="match status" value="1"/>
</dbReference>
<dbReference type="GO" id="GO:0016887">
    <property type="term" value="F:ATP hydrolysis activity"/>
    <property type="evidence" value="ECO:0007669"/>
    <property type="project" value="InterPro"/>
</dbReference>
<feature type="binding site" evidence="9">
    <location>
        <begin position="340"/>
        <end position="347"/>
    </location>
    <ligand>
        <name>ATP</name>
        <dbReference type="ChEBI" id="CHEBI:30616"/>
    </ligand>
</feature>
<evidence type="ECO:0000256" key="1">
    <source>
        <dbReference type="ARBA" id="ARBA00022722"/>
    </source>
</evidence>
<evidence type="ECO:0000256" key="2">
    <source>
        <dbReference type="ARBA" id="ARBA00022730"/>
    </source>
</evidence>
<dbReference type="GO" id="GO:0030983">
    <property type="term" value="F:mismatched DNA binding"/>
    <property type="evidence" value="ECO:0007669"/>
    <property type="project" value="InterPro"/>
</dbReference>
<keyword evidence="7 9" id="KW-0694">RNA-binding</keyword>
<dbReference type="EC" id="3.6.4.-" evidence="9"/>
<dbReference type="GO" id="GO:0019843">
    <property type="term" value="F:rRNA binding"/>
    <property type="evidence" value="ECO:0007669"/>
    <property type="project" value="UniProtKB-UniRule"/>
</dbReference>
<evidence type="ECO:0000256" key="3">
    <source>
        <dbReference type="ARBA" id="ARBA00022741"/>
    </source>
</evidence>
<gene>
    <name evidence="12" type="primary">mutS2_2</name>
    <name evidence="9" type="synonym">mutS2</name>
    <name evidence="9" type="synonym">rqcU</name>
    <name evidence="12" type="ORF">PAESOLCIP111_01670</name>
</gene>
<dbReference type="GO" id="GO:0072344">
    <property type="term" value="P:rescue of stalled ribosome"/>
    <property type="evidence" value="ECO:0007669"/>
    <property type="project" value="UniProtKB-UniRule"/>
</dbReference>
<sequence length="795" mass="88466">MNRTNSYNHKILTTLDFHAIINKCAGHAATSAGKERVGELDPSGDFQTVKRRLQATEEAVNVDRLKGGAPFGGIRDIRPAIHRARIGGMLNPVELLDIALTSQGGRRLNKFLADVNDDHPIPLLLELTERITDHKPLEDRIRGCIDDNAAVLDSASMELSRIRSELRTSESRARERLEQMVRTPSIQKMLQENLVTIRGDRYVIPVKQEYRGHFGGMIHDQSASGATLFIEPESVVQLNNRVRELKLKEEAEVEKILRALSALVAEAADPLLVNVEALSELDFIFAKAGLAREMKATLPLLNDRGFIKLKRGRHPLIAPEHIVPIDVELGNKYSTIIVTGPNTGGKTVSLKTVGLLSLMAMSGLFVPAEEGSQLCVFDAIYADIGDEQSIEQNLSTFSSHMTNIIRILREMTPKSLVLLDELGAGTDPAEGSALAISILEHIHRMGCRVIATTHYSELKAYAFDRQGVINASMEFDVQTLRPTYRLLVGVPGRSNAFAIAERLGLAKVIIDHARGQVGEEDQRVESMIATLEENRLQAEAERVSAEQLRREVETLREQLARERSSFDEQRDKLFEKAEREARDAVAKARREADEVIAELRRLQREEAAGVKDHKLGELKRRLNEAEPELRAKHKPLTPKKKAGRVEPGDEVLVTTVNQRGHVVDLIGDQEVTVQLGILKMKVNRSDVELVKQASASQKKAPPQATSTLKRTRDENAKMELDLRGANVEEAMIEVDRFLDQSYLSNFGQVYIIHGKGTGALRTGIQEFLRKHKHVKSYRMGNYNEGGAGVTVAELK</sequence>
<dbReference type="GO" id="GO:0045910">
    <property type="term" value="P:negative regulation of DNA recombination"/>
    <property type="evidence" value="ECO:0007669"/>
    <property type="project" value="InterPro"/>
</dbReference>
<dbReference type="EC" id="3.1.-.-" evidence="9"/>
<comment type="function">
    <text evidence="9">Endonuclease that is involved in the suppression of homologous recombination and thus may have a key role in the control of bacterial genetic diversity.</text>
</comment>
<dbReference type="InterPro" id="IPR007696">
    <property type="entry name" value="DNA_mismatch_repair_MutS_core"/>
</dbReference>
<dbReference type="FunFam" id="3.40.50.300:FF:000830">
    <property type="entry name" value="Endonuclease MutS2"/>
    <property type="match status" value="1"/>
</dbReference>
<dbReference type="InterPro" id="IPR046893">
    <property type="entry name" value="MSSS"/>
</dbReference>
<keyword evidence="1 9" id="KW-0540">Nuclease</keyword>
<comment type="caution">
    <text evidence="12">The sequence shown here is derived from an EMBL/GenBank/DDBJ whole genome shotgun (WGS) entry which is preliminary data.</text>
</comment>